<reference evidence="1" key="2">
    <citation type="journal article" date="2015" name="Fish Shellfish Immunol.">
        <title>Early steps in the European eel (Anguilla anguilla)-Vibrio vulnificus interaction in the gills: Role of the RtxA13 toxin.</title>
        <authorList>
            <person name="Callol A."/>
            <person name="Pajuelo D."/>
            <person name="Ebbesson L."/>
            <person name="Teles M."/>
            <person name="MacKenzie S."/>
            <person name="Amaro C."/>
        </authorList>
    </citation>
    <scope>NUCLEOTIDE SEQUENCE</scope>
</reference>
<dbReference type="EMBL" id="GBXM01059299">
    <property type="protein sequence ID" value="JAH49278.1"/>
    <property type="molecule type" value="Transcribed_RNA"/>
</dbReference>
<name>A0A0E9T972_ANGAN</name>
<dbReference type="AlphaFoldDB" id="A0A0E9T972"/>
<protein>
    <submittedName>
        <fullName evidence="1">Uncharacterized protein</fullName>
    </submittedName>
</protein>
<reference evidence="1" key="1">
    <citation type="submission" date="2014-11" db="EMBL/GenBank/DDBJ databases">
        <authorList>
            <person name="Amaro Gonzalez C."/>
        </authorList>
    </citation>
    <scope>NUCLEOTIDE SEQUENCE</scope>
</reference>
<organism evidence="1">
    <name type="scientific">Anguilla anguilla</name>
    <name type="common">European freshwater eel</name>
    <name type="synonym">Muraena anguilla</name>
    <dbReference type="NCBI Taxonomy" id="7936"/>
    <lineage>
        <taxon>Eukaryota</taxon>
        <taxon>Metazoa</taxon>
        <taxon>Chordata</taxon>
        <taxon>Craniata</taxon>
        <taxon>Vertebrata</taxon>
        <taxon>Euteleostomi</taxon>
        <taxon>Actinopterygii</taxon>
        <taxon>Neopterygii</taxon>
        <taxon>Teleostei</taxon>
        <taxon>Anguilliformes</taxon>
        <taxon>Anguillidae</taxon>
        <taxon>Anguilla</taxon>
    </lineage>
</organism>
<proteinExistence type="predicted"/>
<sequence length="59" mass="6734">MSWWVHIHPHRISTSGSTVSPYSPIRLKRTGCPGLVLKLNYLYTNTVHSAMVKWSVLLI</sequence>
<evidence type="ECO:0000313" key="1">
    <source>
        <dbReference type="EMBL" id="JAH49278.1"/>
    </source>
</evidence>
<accession>A0A0E9T972</accession>